<accession>W6JKY9</accession>
<evidence type="ECO:0000313" key="2">
    <source>
        <dbReference type="EMBL" id="BAO49460.1"/>
    </source>
</evidence>
<evidence type="ECO:0000313" key="3">
    <source>
        <dbReference type="Proteomes" id="UP000174145"/>
    </source>
</evidence>
<reference evidence="2 3" key="1">
    <citation type="journal article" date="2014" name="Virology">
        <title>The complete genome sequence of the Alphaentomopoxvirus Anomala cuprea entomopoxvirus, including its terminal hairpin loop sequences, suggests a potentially unique mode of apoptosis inhibition and mode of DNA replication.</title>
        <authorList>
            <person name="Mitsuhashi W."/>
            <person name="Miyamoto K."/>
            <person name="Wada S."/>
        </authorList>
    </citation>
    <scope>NUCLEOTIDE SEQUENCE [LARGE SCALE GENOMIC DNA]</scope>
    <source>
        <strain evidence="2">CV6M</strain>
    </source>
</reference>
<feature type="region of interest" description="Disordered" evidence="1">
    <location>
        <begin position="1"/>
        <end position="22"/>
    </location>
</feature>
<evidence type="ECO:0000256" key="1">
    <source>
        <dbReference type="SAM" id="MobiDB-lite"/>
    </source>
</evidence>
<sequence length="235" mass="27697">MSDYEEEETQLELTDEENEEDILYDESCTTDNDEDKNAIELIDSYITVIEEPEKVTKIKKKNNIFMNNKIDISNLKMAKDEYLYIIKLNEMLNIVINYNNLLKRGSDPFISEELLKLNYNIELFNNDGVTPETITFICLILMNIPICIKKYNKLYNRDIDNIINLSENYIRSYYGHIKTLLRSIMYNNNNNFNFAILKKIFPVFIEKLNSDIITIDELNEIVSVKNKLQNNKVIS</sequence>
<protein>
    <submittedName>
        <fullName evidence="2">DNA-dependent RNA polymerase subunit rpo19</fullName>
    </submittedName>
</protein>
<dbReference type="KEGG" id="vg:18263529"/>
<dbReference type="OrthoDB" id="17250at10239"/>
<keyword evidence="3" id="KW-1185">Reference proteome</keyword>
<dbReference type="RefSeq" id="YP_009001573.1">
    <property type="nucleotide sequence ID" value="NC_023426.1"/>
</dbReference>
<name>W6JKY9_9POXV</name>
<proteinExistence type="predicted"/>
<dbReference type="Proteomes" id="UP000174145">
    <property type="component" value="Segment"/>
</dbReference>
<dbReference type="GeneID" id="18263529"/>
<organism evidence="2 3">
    <name type="scientific">Alphaentomopoxvirus acuprea</name>
    <dbReference type="NCBI Taxonomy" id="62099"/>
    <lineage>
        <taxon>Viruses</taxon>
        <taxon>Varidnaviria</taxon>
        <taxon>Bamfordvirae</taxon>
        <taxon>Nucleocytoviricota</taxon>
        <taxon>Pokkesviricetes</taxon>
        <taxon>Chitovirales</taxon>
        <taxon>Poxviridae</taxon>
        <taxon>Entomopoxvirinae</taxon>
        <taxon>Alphaentomopoxvirus</taxon>
    </lineage>
</organism>
<dbReference type="EMBL" id="AP013055">
    <property type="protein sequence ID" value="BAO49460.1"/>
    <property type="molecule type" value="Genomic_DNA"/>
</dbReference>